<reference evidence="9" key="1">
    <citation type="submission" date="2016-10" db="EMBL/GenBank/DDBJ databases">
        <authorList>
            <person name="Varghese N."/>
            <person name="Submissions S."/>
        </authorList>
    </citation>
    <scope>NUCLEOTIDE SEQUENCE [LARGE SCALE GENOMIC DNA]</scope>
    <source>
        <strain evidence="9">ATCC 23835</strain>
    </source>
</reference>
<proteinExistence type="inferred from homology"/>
<accession>A0A1H2ABW6</accession>
<dbReference type="GO" id="GO:0030254">
    <property type="term" value="P:protein secretion by the type III secretion system"/>
    <property type="evidence" value="ECO:0007669"/>
    <property type="project" value="InterPro"/>
</dbReference>
<evidence type="ECO:0000256" key="7">
    <source>
        <dbReference type="ARBA" id="ARBA00035658"/>
    </source>
</evidence>
<dbReference type="GO" id="GO:0009986">
    <property type="term" value="C:cell surface"/>
    <property type="evidence" value="ECO:0007669"/>
    <property type="project" value="UniProtKB-SubCell"/>
</dbReference>
<dbReference type="InterPro" id="IPR011841">
    <property type="entry name" value="T3SS_needle_YscF"/>
</dbReference>
<name>A0A1H2ABW6_9PSED</name>
<dbReference type="AlphaFoldDB" id="A0A1H2ABW6"/>
<evidence type="ECO:0000256" key="2">
    <source>
        <dbReference type="ARBA" id="ARBA00004613"/>
    </source>
</evidence>
<gene>
    <name evidence="8" type="ORF">SAMN05216598_5710</name>
</gene>
<comment type="similarity">
    <text evidence="7">Belongs to the SctF family.</text>
</comment>
<dbReference type="EMBL" id="LT629777">
    <property type="protein sequence ID" value="SDT43485.1"/>
    <property type="molecule type" value="Genomic_DNA"/>
</dbReference>
<dbReference type="Pfam" id="PF09392">
    <property type="entry name" value="T3SS_needle_F"/>
    <property type="match status" value="1"/>
</dbReference>
<dbReference type="GO" id="GO:0030257">
    <property type="term" value="C:type III protein secretion system complex"/>
    <property type="evidence" value="ECO:0007669"/>
    <property type="project" value="InterPro"/>
</dbReference>
<keyword evidence="3" id="KW-0813">Transport</keyword>
<dbReference type="InterPro" id="IPR037203">
    <property type="entry name" value="T3SS_needle-like_sf"/>
</dbReference>
<organism evidence="8 9">
    <name type="scientific">Pseudomonas asplenii</name>
    <dbReference type="NCBI Taxonomy" id="53407"/>
    <lineage>
        <taxon>Bacteria</taxon>
        <taxon>Pseudomonadati</taxon>
        <taxon>Pseudomonadota</taxon>
        <taxon>Gammaproteobacteria</taxon>
        <taxon>Pseudomonadales</taxon>
        <taxon>Pseudomonadaceae</taxon>
        <taxon>Pseudomonas</taxon>
    </lineage>
</organism>
<keyword evidence="4" id="KW-0964">Secreted</keyword>
<dbReference type="GeneID" id="300210541"/>
<keyword evidence="5" id="KW-0653">Protein transport</keyword>
<evidence type="ECO:0000256" key="3">
    <source>
        <dbReference type="ARBA" id="ARBA00022448"/>
    </source>
</evidence>
<evidence type="ECO:0000256" key="5">
    <source>
        <dbReference type="ARBA" id="ARBA00022927"/>
    </source>
</evidence>
<evidence type="ECO:0000256" key="6">
    <source>
        <dbReference type="ARBA" id="ARBA00023026"/>
    </source>
</evidence>
<evidence type="ECO:0000313" key="9">
    <source>
        <dbReference type="Proteomes" id="UP000199524"/>
    </source>
</evidence>
<sequence>MDVPKRIEFADDFLGKQAAAFESGAQDLKDILDRALATLKDDPSNPGLLASYQSAFSSYTVFRNVQTNTVKGFKDTSQTIIQAAR</sequence>
<dbReference type="Gene3D" id="1.20.58.90">
    <property type="match status" value="1"/>
</dbReference>
<dbReference type="GO" id="GO:0005576">
    <property type="term" value="C:extracellular region"/>
    <property type="evidence" value="ECO:0007669"/>
    <property type="project" value="UniProtKB-SubCell"/>
</dbReference>
<evidence type="ECO:0000256" key="4">
    <source>
        <dbReference type="ARBA" id="ARBA00022525"/>
    </source>
</evidence>
<dbReference type="RefSeq" id="WP_090210747.1">
    <property type="nucleotide sequence ID" value="NZ_CP162519.1"/>
</dbReference>
<keyword evidence="6" id="KW-0843">Virulence</keyword>
<dbReference type="NCBIfam" id="TIGR02105">
    <property type="entry name" value="III_needle"/>
    <property type="match status" value="1"/>
</dbReference>
<comment type="subcellular location">
    <subcellularLocation>
        <location evidence="1">Cell surface</location>
    </subcellularLocation>
    <subcellularLocation>
        <location evidence="2">Secreted</location>
    </subcellularLocation>
</comment>
<protein>
    <submittedName>
        <fullName evidence="8">Type III secretion system major needle protein, YscF/MxiH/PrgI family</fullName>
    </submittedName>
</protein>
<keyword evidence="9" id="KW-1185">Reference proteome</keyword>
<evidence type="ECO:0000313" key="8">
    <source>
        <dbReference type="EMBL" id="SDT43485.1"/>
    </source>
</evidence>
<dbReference type="Proteomes" id="UP000199524">
    <property type="component" value="Chromosome I"/>
</dbReference>
<dbReference type="SUPFAM" id="SSF140129">
    <property type="entry name" value="MxiH-like"/>
    <property type="match status" value="1"/>
</dbReference>
<evidence type="ECO:0000256" key="1">
    <source>
        <dbReference type="ARBA" id="ARBA00004241"/>
    </source>
</evidence>
<dbReference type="InterPro" id="IPR021123">
    <property type="entry name" value="T3SS_needle-like"/>
</dbReference>